<dbReference type="EMBL" id="GBRH01229187">
    <property type="protein sequence ID" value="JAD68708.1"/>
    <property type="molecule type" value="Transcribed_RNA"/>
</dbReference>
<proteinExistence type="predicted"/>
<name>A0A0A9C2M6_ARUDO</name>
<organism evidence="1">
    <name type="scientific">Arundo donax</name>
    <name type="common">Giant reed</name>
    <name type="synonym">Donax arundinaceus</name>
    <dbReference type="NCBI Taxonomy" id="35708"/>
    <lineage>
        <taxon>Eukaryota</taxon>
        <taxon>Viridiplantae</taxon>
        <taxon>Streptophyta</taxon>
        <taxon>Embryophyta</taxon>
        <taxon>Tracheophyta</taxon>
        <taxon>Spermatophyta</taxon>
        <taxon>Magnoliopsida</taxon>
        <taxon>Liliopsida</taxon>
        <taxon>Poales</taxon>
        <taxon>Poaceae</taxon>
        <taxon>PACMAD clade</taxon>
        <taxon>Arundinoideae</taxon>
        <taxon>Arundineae</taxon>
        <taxon>Arundo</taxon>
    </lineage>
</organism>
<dbReference type="AlphaFoldDB" id="A0A0A9C2M6"/>
<accession>A0A0A9C2M6</accession>
<evidence type="ECO:0000313" key="1">
    <source>
        <dbReference type="EMBL" id="JAD68708.1"/>
    </source>
</evidence>
<reference evidence="1" key="1">
    <citation type="submission" date="2014-09" db="EMBL/GenBank/DDBJ databases">
        <authorList>
            <person name="Magalhaes I.L.F."/>
            <person name="Oliveira U."/>
            <person name="Santos F.R."/>
            <person name="Vidigal T.H.D.A."/>
            <person name="Brescovit A.D."/>
            <person name="Santos A.J."/>
        </authorList>
    </citation>
    <scope>NUCLEOTIDE SEQUENCE</scope>
    <source>
        <tissue evidence="1">Shoot tissue taken approximately 20 cm above the soil surface</tissue>
    </source>
</reference>
<sequence>MMTAVFLPLPVKSILRFRAVC</sequence>
<protein>
    <submittedName>
        <fullName evidence="1">Uncharacterized protein</fullName>
    </submittedName>
</protein>
<reference evidence="1" key="2">
    <citation type="journal article" date="2015" name="Data Brief">
        <title>Shoot transcriptome of the giant reed, Arundo donax.</title>
        <authorList>
            <person name="Barrero R.A."/>
            <person name="Guerrero F.D."/>
            <person name="Moolhuijzen P."/>
            <person name="Goolsby J.A."/>
            <person name="Tidwell J."/>
            <person name="Bellgard S.E."/>
            <person name="Bellgard M.I."/>
        </authorList>
    </citation>
    <scope>NUCLEOTIDE SEQUENCE</scope>
    <source>
        <tissue evidence="1">Shoot tissue taken approximately 20 cm above the soil surface</tissue>
    </source>
</reference>